<dbReference type="EMBL" id="QXMN01000007">
    <property type="protein sequence ID" value="RIX82315.1"/>
    <property type="molecule type" value="Genomic_DNA"/>
</dbReference>
<protein>
    <submittedName>
        <fullName evidence="2">Uncharacterized protein</fullName>
    </submittedName>
</protein>
<sequence length="65" mass="7593">MATADHSRRASRRPRQGGVGREQPDCRRRMGKRGIREHMGADCRERQVQTERVMPPSTRRFCPVM</sequence>
<proteinExistence type="predicted"/>
<evidence type="ECO:0000313" key="3">
    <source>
        <dbReference type="Proteomes" id="UP000265619"/>
    </source>
</evidence>
<feature type="compositionally biased region" description="Basic and acidic residues" evidence="1">
    <location>
        <begin position="22"/>
        <end position="34"/>
    </location>
</feature>
<dbReference type="Proteomes" id="UP000265619">
    <property type="component" value="Unassembled WGS sequence"/>
</dbReference>
<name>A0A9X8D6N7_9BURK</name>
<organism evidence="2 3">
    <name type="scientific">Acidovorax cavernicola</name>
    <dbReference type="NCBI Taxonomy" id="1675792"/>
    <lineage>
        <taxon>Bacteria</taxon>
        <taxon>Pseudomonadati</taxon>
        <taxon>Pseudomonadota</taxon>
        <taxon>Betaproteobacteria</taxon>
        <taxon>Burkholderiales</taxon>
        <taxon>Comamonadaceae</taxon>
        <taxon>Acidovorax</taxon>
    </lineage>
</organism>
<evidence type="ECO:0000313" key="2">
    <source>
        <dbReference type="EMBL" id="RIX82315.1"/>
    </source>
</evidence>
<evidence type="ECO:0000256" key="1">
    <source>
        <dbReference type="SAM" id="MobiDB-lite"/>
    </source>
</evidence>
<accession>A0A9X8D6N7</accession>
<reference evidence="2 3" key="1">
    <citation type="submission" date="2018-09" db="EMBL/GenBank/DDBJ databases">
        <title>Acidovorax cavernicola nov. sp. isolated from Gruta de las Maravillas (Aracena, Spain).</title>
        <authorList>
            <person name="Jurado V."/>
            <person name="Gutierrez-Patricio S."/>
            <person name="Gonzalez-Pimentel J.L."/>
            <person name="Miller A.Z."/>
            <person name="Laiz L."/>
            <person name="Saiz-Jimenez C."/>
        </authorList>
    </citation>
    <scope>NUCLEOTIDE SEQUENCE [LARGE SCALE GENOMIC DNA]</scope>
    <source>
        <strain evidence="2 3">1011MAR4D40.2</strain>
    </source>
</reference>
<dbReference type="AlphaFoldDB" id="A0A9X8D6N7"/>
<feature type="region of interest" description="Disordered" evidence="1">
    <location>
        <begin position="1"/>
        <end position="34"/>
    </location>
</feature>
<comment type="caution">
    <text evidence="2">The sequence shown here is derived from an EMBL/GenBank/DDBJ whole genome shotgun (WGS) entry which is preliminary data.</text>
</comment>
<keyword evidence="3" id="KW-1185">Reference proteome</keyword>
<gene>
    <name evidence="2" type="ORF">D3H34_08575</name>
</gene>